<sequence>MTVVPSFISLIDHTNKPLIVFVTKNDIKINSSLKFNILSNMALDYFESSIFDWMSINQNSPEIKSLFQMEGTSVYGKLIKQTSLKIIIGFPVKHTSIENEVTEIFHSVSRIYVQCKCNPFVETERDLITQLDKKFNEKFN</sequence>
<dbReference type="GO" id="GO:0006888">
    <property type="term" value="P:endoplasmic reticulum to Golgi vesicle-mediated transport"/>
    <property type="evidence" value="ECO:0007669"/>
    <property type="project" value="InterPro"/>
</dbReference>
<dbReference type="OrthoDB" id="18320at2759"/>
<reference evidence="1 2" key="1">
    <citation type="submission" date="2016-03" db="EMBL/GenBank/DDBJ databases">
        <authorList>
            <person name="Devillers H."/>
        </authorList>
    </citation>
    <scope>NUCLEOTIDE SEQUENCE [LARGE SCALE GENOMIC DNA]</scope>
    <source>
        <strain evidence="1">CBS 6772</strain>
    </source>
</reference>
<proteinExistence type="predicted"/>
<dbReference type="InterPro" id="IPR006722">
    <property type="entry name" value="Sedlin"/>
</dbReference>
<protein>
    <submittedName>
        <fullName evidence="1">LAFE_0C11144g1_1</fullName>
    </submittedName>
</protein>
<dbReference type="Proteomes" id="UP000190831">
    <property type="component" value="Chromosome C"/>
</dbReference>
<dbReference type="AlphaFoldDB" id="A0A1G4MA94"/>
<keyword evidence="2" id="KW-1185">Reference proteome</keyword>
<evidence type="ECO:0000313" key="2">
    <source>
        <dbReference type="Proteomes" id="UP000190831"/>
    </source>
</evidence>
<evidence type="ECO:0000313" key="1">
    <source>
        <dbReference type="EMBL" id="SCW00750.1"/>
    </source>
</evidence>
<name>A0A1G4MA94_LACFM</name>
<dbReference type="Gene3D" id="3.30.450.70">
    <property type="match status" value="1"/>
</dbReference>
<dbReference type="Pfam" id="PF04628">
    <property type="entry name" value="Sedlin_N"/>
    <property type="match status" value="1"/>
</dbReference>
<dbReference type="STRING" id="4955.A0A1G4MA94"/>
<gene>
    <name evidence="1" type="ORF">LAFE_0C11144G</name>
</gene>
<dbReference type="SUPFAM" id="SSF64356">
    <property type="entry name" value="SNARE-like"/>
    <property type="match status" value="1"/>
</dbReference>
<dbReference type="EMBL" id="LT598485">
    <property type="protein sequence ID" value="SCW00750.1"/>
    <property type="molecule type" value="Genomic_DNA"/>
</dbReference>
<dbReference type="InterPro" id="IPR011012">
    <property type="entry name" value="Longin-like_dom_sf"/>
</dbReference>
<dbReference type="GO" id="GO:0005737">
    <property type="term" value="C:cytoplasm"/>
    <property type="evidence" value="ECO:0007669"/>
    <property type="project" value="GOC"/>
</dbReference>
<accession>A0A1G4MA94</accession>
<dbReference type="OMA" id="VFGMLIK"/>
<organism evidence="1 2">
    <name type="scientific">Lachancea fermentati</name>
    <name type="common">Zygosaccharomyces fermentati</name>
    <dbReference type="NCBI Taxonomy" id="4955"/>
    <lineage>
        <taxon>Eukaryota</taxon>
        <taxon>Fungi</taxon>
        <taxon>Dikarya</taxon>
        <taxon>Ascomycota</taxon>
        <taxon>Saccharomycotina</taxon>
        <taxon>Saccharomycetes</taxon>
        <taxon>Saccharomycetales</taxon>
        <taxon>Saccharomycetaceae</taxon>
        <taxon>Lachancea</taxon>
    </lineage>
</organism>